<feature type="signal peptide" evidence="10">
    <location>
        <begin position="1"/>
        <end position="24"/>
    </location>
</feature>
<dbReference type="STRING" id="30611.ENSOGAP00000019206"/>
<evidence type="ECO:0000256" key="4">
    <source>
        <dbReference type="ARBA" id="ARBA00023136"/>
    </source>
</evidence>
<dbReference type="FunCoup" id="H0XSW4">
    <property type="interactions" value="5"/>
</dbReference>
<dbReference type="GeneTree" id="ENSGT00940000161067"/>
<feature type="chain" id="PRO_5003545626" evidence="10">
    <location>
        <begin position="25"/>
        <end position="742"/>
    </location>
</feature>
<dbReference type="PROSITE" id="PS50215">
    <property type="entry name" value="ADAM_MEPRO"/>
    <property type="match status" value="1"/>
</dbReference>
<dbReference type="Gene3D" id="3.40.390.10">
    <property type="entry name" value="Collagenase (Catalytic Domain)"/>
    <property type="match status" value="1"/>
</dbReference>
<feature type="region of interest" description="Disordered" evidence="8">
    <location>
        <begin position="715"/>
        <end position="742"/>
    </location>
</feature>
<reference evidence="13" key="3">
    <citation type="submission" date="2025-09" db="UniProtKB">
        <authorList>
            <consortium name="Ensembl"/>
        </authorList>
    </citation>
    <scope>IDENTIFICATION</scope>
</reference>
<evidence type="ECO:0000256" key="10">
    <source>
        <dbReference type="SAM" id="SignalP"/>
    </source>
</evidence>
<evidence type="ECO:0000256" key="1">
    <source>
        <dbReference type="ARBA" id="ARBA00004479"/>
    </source>
</evidence>
<dbReference type="SMART" id="SM00608">
    <property type="entry name" value="ACR"/>
    <property type="match status" value="1"/>
</dbReference>
<dbReference type="GO" id="GO:1990913">
    <property type="term" value="C:sperm head plasma membrane"/>
    <property type="evidence" value="ECO:0007669"/>
    <property type="project" value="TreeGrafter"/>
</dbReference>
<evidence type="ECO:0000256" key="8">
    <source>
        <dbReference type="SAM" id="MobiDB-lite"/>
    </source>
</evidence>
<evidence type="ECO:0000313" key="13">
    <source>
        <dbReference type="Ensembl" id="ENSOGAP00000019206.1"/>
    </source>
</evidence>
<keyword evidence="7" id="KW-0479">Metal-binding</keyword>
<dbReference type="Pfam" id="PF01562">
    <property type="entry name" value="Pep_M12B_propep"/>
    <property type="match status" value="1"/>
</dbReference>
<protein>
    <submittedName>
        <fullName evidence="13">ADAM metallopeptidase domain 20</fullName>
    </submittedName>
</protein>
<dbReference type="GO" id="GO:0006508">
    <property type="term" value="P:proteolysis"/>
    <property type="evidence" value="ECO:0007669"/>
    <property type="project" value="InterPro"/>
</dbReference>
<dbReference type="InterPro" id="IPR034027">
    <property type="entry name" value="Reprolysin_adamalysin"/>
</dbReference>
<dbReference type="SUPFAM" id="SSF55486">
    <property type="entry name" value="Metalloproteases ('zincins'), catalytic domain"/>
    <property type="match status" value="1"/>
</dbReference>
<dbReference type="AlphaFoldDB" id="H0XSW4"/>
<evidence type="ECO:0000256" key="7">
    <source>
        <dbReference type="PROSITE-ProRule" id="PRU00276"/>
    </source>
</evidence>
<dbReference type="GO" id="GO:0009897">
    <property type="term" value="C:external side of plasma membrane"/>
    <property type="evidence" value="ECO:0007669"/>
    <property type="project" value="TreeGrafter"/>
</dbReference>
<feature type="binding site" evidence="7">
    <location>
        <position position="343"/>
    </location>
    <ligand>
        <name>Zn(2+)</name>
        <dbReference type="ChEBI" id="CHEBI:29105"/>
        <note>catalytic</note>
    </ligand>
</feature>
<dbReference type="PRINTS" id="PR00289">
    <property type="entry name" value="DISINTEGRIN"/>
</dbReference>
<dbReference type="PROSITE" id="PS50214">
    <property type="entry name" value="DISINTEGRIN_2"/>
    <property type="match status" value="1"/>
</dbReference>
<reference evidence="14" key="1">
    <citation type="submission" date="2011-03" db="EMBL/GenBank/DDBJ databases">
        <title>Version 3 of the genome sequence of Otolemur garnettii (Bushbaby).</title>
        <authorList>
            <consortium name="The Broad Institute Genome Sequencing Platform"/>
            <person name="Di Palma F."/>
            <person name="Johnson J."/>
            <person name="Lander E.S."/>
            <person name="Lindblad-Toh K."/>
            <person name="Jaffe D.B."/>
            <person name="Gnerre S."/>
            <person name="MacCallum I."/>
            <person name="Przybylski D."/>
            <person name="Ribeiro F.J."/>
            <person name="Burton J.N."/>
            <person name="Walker B.J."/>
            <person name="Sharpe T."/>
            <person name="Hall G."/>
        </authorList>
    </citation>
    <scope>NUCLEOTIDE SEQUENCE [LARGE SCALE GENOMIC DNA]</scope>
</reference>
<dbReference type="InterPro" id="IPR001590">
    <property type="entry name" value="Peptidase_M12B"/>
</dbReference>
<dbReference type="GO" id="GO:0008584">
    <property type="term" value="P:male gonad development"/>
    <property type="evidence" value="ECO:0007669"/>
    <property type="project" value="TreeGrafter"/>
</dbReference>
<dbReference type="SUPFAM" id="SSF57552">
    <property type="entry name" value="Blood coagulation inhibitor (disintegrin)"/>
    <property type="match status" value="1"/>
</dbReference>
<sequence length="742" mass="83988">MAVGDTLLHLRVVLLLLWLEVSLSTCGHSQARPSQHFTSLEVVVPMKVISRGRGTKAPGWLSYSLRFGGQRHIVHMRIKKLLVSTHLPVFTYTEQRALLQDQPFMPDDCYYDGYVEGFPASLVALSTCFGGFRGMLQINDLAYEIEPIRVSATFEHLVYKIDHEDTQYPPVRCGLTDEEVARQLELSYNFTLKHSYFGWWTHRRFLEFAAVVDHTRYLFTQSNVSIVQRQIFNVVNIVNSIYRPLDIDIVLTGIEIWTEKDPFSTRGDLDQVLDLFTLWKSFNFDARVHHDSVHLFVKEMFNVKLGVAYVNAICQSPFNCGVEVFEDNSLVLFSITVSHELGHNLGMVHDTVWCVCGVEFCIMYAFRRETTKFSNCSYLDYYNNSLSFGTCIQSPPNAQNIFRGKLCGNLVVEEGEDCDCGSPHQCMNDPCCQLNCTLSPGAACAFGICCKDCKFRPSGTLCRQQISDCDLPEWCNGTSHQCPDDVYVQDGFPCSTDTYCYKKTCSNHDKQCKEIFGQDALSASQNCYKEINTQGNRFGHCGIVGAGYKQCLTADIMCGRIQCANVVEIPKMIDHSTVYQFRFNNTACWGTDYHLGMTVPDIGQVKDGTVCGPEKICIERKCANMVRVSQTCQPTTCNKRGICNNKQHCHCIRGWAPPFCTDKGFGGSIDSGPPPKNSRERVGVSGNVGYIILFWLLPFIVLILGLFFILHKETKNKGKEEKDRKKEETKEKRKGEEIKEKE</sequence>
<dbReference type="GO" id="GO:0004222">
    <property type="term" value="F:metalloendopeptidase activity"/>
    <property type="evidence" value="ECO:0007669"/>
    <property type="project" value="InterPro"/>
</dbReference>
<comment type="caution">
    <text evidence="7">Lacks conserved residue(s) required for the propagation of feature annotation.</text>
</comment>
<feature type="binding site" evidence="7">
    <location>
        <position position="349"/>
    </location>
    <ligand>
        <name>Zn(2+)</name>
        <dbReference type="ChEBI" id="CHEBI:29105"/>
        <note>catalytic</note>
    </ligand>
</feature>
<reference evidence="13" key="2">
    <citation type="submission" date="2025-08" db="UniProtKB">
        <authorList>
            <consortium name="Ensembl"/>
        </authorList>
    </citation>
    <scope>IDENTIFICATION</scope>
</reference>
<dbReference type="InParanoid" id="H0XSW4"/>
<proteinExistence type="predicted"/>
<comment type="subcellular location">
    <subcellularLocation>
        <location evidence="1">Membrane</location>
        <topology evidence="1">Single-pass type I membrane protein</topology>
    </subcellularLocation>
</comment>
<dbReference type="Gene3D" id="4.10.70.10">
    <property type="entry name" value="Disintegrin domain"/>
    <property type="match status" value="1"/>
</dbReference>
<dbReference type="FunFam" id="4.10.70.10:FF:000001">
    <property type="entry name" value="Disintegrin and metalloproteinase domain-containing protein 22"/>
    <property type="match status" value="1"/>
</dbReference>
<evidence type="ECO:0000256" key="9">
    <source>
        <dbReference type="SAM" id="Phobius"/>
    </source>
</evidence>
<keyword evidence="4 9" id="KW-0472">Membrane</keyword>
<dbReference type="InterPro" id="IPR024079">
    <property type="entry name" value="MetalloPept_cat_dom_sf"/>
</dbReference>
<accession>H0XSW4</accession>
<gene>
    <name evidence="13" type="primary">ADAM20</name>
</gene>
<feature type="binding site" evidence="7">
    <location>
        <position position="339"/>
    </location>
    <ligand>
        <name>Zn(2+)</name>
        <dbReference type="ChEBI" id="CHEBI:29105"/>
        <note>catalytic</note>
    </ligand>
</feature>
<dbReference type="GO" id="GO:0046872">
    <property type="term" value="F:metal ion binding"/>
    <property type="evidence" value="ECO:0007669"/>
    <property type="project" value="UniProtKB-KW"/>
</dbReference>
<dbReference type="CDD" id="cd04269">
    <property type="entry name" value="ZnMc_adamalysin_II_like"/>
    <property type="match status" value="1"/>
</dbReference>
<dbReference type="FunFam" id="3.40.390.10:FF:000002">
    <property type="entry name" value="Disintegrin and metalloproteinase domain-containing protein 22"/>
    <property type="match status" value="1"/>
</dbReference>
<dbReference type="Pfam" id="PF08516">
    <property type="entry name" value="ADAM_CR"/>
    <property type="match status" value="1"/>
</dbReference>
<evidence type="ECO:0000313" key="14">
    <source>
        <dbReference type="Proteomes" id="UP000005225"/>
    </source>
</evidence>
<dbReference type="PROSITE" id="PS01186">
    <property type="entry name" value="EGF_2"/>
    <property type="match status" value="1"/>
</dbReference>
<evidence type="ECO:0000256" key="2">
    <source>
        <dbReference type="ARBA" id="ARBA00022692"/>
    </source>
</evidence>
<evidence type="ECO:0000259" key="12">
    <source>
        <dbReference type="PROSITE" id="PS50215"/>
    </source>
</evidence>
<feature type="disulfide bond" evidence="7">
    <location>
        <begin position="356"/>
        <end position="361"/>
    </location>
</feature>
<feature type="transmembrane region" description="Helical" evidence="9">
    <location>
        <begin position="688"/>
        <end position="710"/>
    </location>
</feature>
<feature type="disulfide bond" evidence="6">
    <location>
        <begin position="462"/>
        <end position="482"/>
    </location>
</feature>
<dbReference type="InterPro" id="IPR006586">
    <property type="entry name" value="ADAM_Cys-rich"/>
</dbReference>
<dbReference type="PANTHER" id="PTHR11905">
    <property type="entry name" value="ADAM A DISINTEGRIN AND METALLOPROTEASE DOMAIN"/>
    <property type="match status" value="1"/>
</dbReference>
<name>H0XSW4_OTOGA</name>
<evidence type="ECO:0000259" key="11">
    <source>
        <dbReference type="PROSITE" id="PS50214"/>
    </source>
</evidence>
<dbReference type="Ensembl" id="ENSOGAT00000027587.1">
    <property type="protein sequence ID" value="ENSOGAP00000019206.1"/>
    <property type="gene ID" value="ENSOGAG00000034319.1"/>
</dbReference>
<evidence type="ECO:0000256" key="6">
    <source>
        <dbReference type="PROSITE-ProRule" id="PRU00068"/>
    </source>
</evidence>
<dbReference type="InterPro" id="IPR001762">
    <property type="entry name" value="Disintegrin_dom"/>
</dbReference>
<feature type="domain" description="Peptidase M12B" evidence="12">
    <location>
        <begin position="204"/>
        <end position="381"/>
    </location>
</feature>
<dbReference type="HOGENOM" id="CLU_012714_4_0_1"/>
<keyword evidence="7" id="KW-0862">Zinc</keyword>
<feature type="domain" description="Disintegrin" evidence="11">
    <location>
        <begin position="404"/>
        <end position="490"/>
    </location>
</feature>
<dbReference type="InterPro" id="IPR000742">
    <property type="entry name" value="EGF"/>
</dbReference>
<dbReference type="OMA" id="QHCHCNR"/>
<dbReference type="InterPro" id="IPR018358">
    <property type="entry name" value="Disintegrin_CS"/>
</dbReference>
<keyword evidence="5 7" id="KW-1015">Disulfide bond</keyword>
<keyword evidence="14" id="KW-1185">Reference proteome</keyword>
<dbReference type="Pfam" id="PF01421">
    <property type="entry name" value="Reprolysin"/>
    <property type="match status" value="1"/>
</dbReference>
<dbReference type="Pfam" id="PF00200">
    <property type="entry name" value="Disintegrin"/>
    <property type="match status" value="1"/>
</dbReference>
<dbReference type="eggNOG" id="KOG3607">
    <property type="taxonomic scope" value="Eukaryota"/>
</dbReference>
<evidence type="ECO:0000256" key="3">
    <source>
        <dbReference type="ARBA" id="ARBA00022989"/>
    </source>
</evidence>
<organism evidence="13 14">
    <name type="scientific">Otolemur garnettii</name>
    <name type="common">Small-eared galago</name>
    <name type="synonym">Garnett's greater bushbaby</name>
    <dbReference type="NCBI Taxonomy" id="30611"/>
    <lineage>
        <taxon>Eukaryota</taxon>
        <taxon>Metazoa</taxon>
        <taxon>Chordata</taxon>
        <taxon>Craniata</taxon>
        <taxon>Vertebrata</taxon>
        <taxon>Euteleostomi</taxon>
        <taxon>Mammalia</taxon>
        <taxon>Eutheria</taxon>
        <taxon>Euarchontoglires</taxon>
        <taxon>Primates</taxon>
        <taxon>Strepsirrhini</taxon>
        <taxon>Lorisiformes</taxon>
        <taxon>Galagidae</taxon>
        <taxon>Otolemur</taxon>
    </lineage>
</organism>
<dbReference type="PANTHER" id="PTHR11905:SF232">
    <property type="entry name" value="DISINTEGRIN AND METALLOPROTEINASE DOMAIN-CONTAINING PROTEIN 20"/>
    <property type="match status" value="1"/>
</dbReference>
<dbReference type="InterPro" id="IPR002870">
    <property type="entry name" value="Peptidase_M12B_N"/>
</dbReference>
<evidence type="ECO:0000256" key="5">
    <source>
        <dbReference type="ARBA" id="ARBA00023157"/>
    </source>
</evidence>
<dbReference type="PROSITE" id="PS00427">
    <property type="entry name" value="DISINTEGRIN_1"/>
    <property type="match status" value="1"/>
</dbReference>
<keyword evidence="10" id="KW-0732">Signal</keyword>
<keyword evidence="2 9" id="KW-0812">Transmembrane</keyword>
<dbReference type="EMBL" id="AAQR03168969">
    <property type="status" value="NOT_ANNOTATED_CDS"/>
    <property type="molecule type" value="Genomic_DNA"/>
</dbReference>
<keyword evidence="3 9" id="KW-1133">Transmembrane helix</keyword>
<feature type="active site" evidence="7">
    <location>
        <position position="340"/>
    </location>
</feature>
<dbReference type="SMART" id="SM00050">
    <property type="entry name" value="DISIN"/>
    <property type="match status" value="1"/>
</dbReference>
<dbReference type="Proteomes" id="UP000005225">
    <property type="component" value="Unassembled WGS sequence"/>
</dbReference>
<dbReference type="InterPro" id="IPR036436">
    <property type="entry name" value="Disintegrin_dom_sf"/>
</dbReference>